<accession>E5ADH4</accession>
<proteinExistence type="predicted"/>
<dbReference type="EMBL" id="FP929139">
    <property type="protein sequence ID" value="CBY01263.1"/>
    <property type="molecule type" value="Genomic_DNA"/>
</dbReference>
<dbReference type="VEuPathDB" id="FungiDB:LEMA_uP000500.1"/>
<gene>
    <name evidence="2" type="ORF">LEMA_uP000500.1</name>
</gene>
<evidence type="ECO:0000256" key="1">
    <source>
        <dbReference type="SAM" id="MobiDB-lite"/>
    </source>
</evidence>
<name>E5ADH4_LEPMJ</name>
<dbReference type="Proteomes" id="UP000002668">
    <property type="component" value="Genome"/>
</dbReference>
<organism evidence="2 3">
    <name type="scientific">Leptosphaeria maculans (strain JN3 / isolate v23.1.3 / race Av1-4-5-6-7-8)</name>
    <name type="common">Blackleg fungus</name>
    <name type="synonym">Phoma lingam</name>
    <dbReference type="NCBI Taxonomy" id="985895"/>
    <lineage>
        <taxon>Eukaryota</taxon>
        <taxon>Fungi</taxon>
        <taxon>Dikarya</taxon>
        <taxon>Ascomycota</taxon>
        <taxon>Pezizomycotina</taxon>
        <taxon>Dothideomycetes</taxon>
        <taxon>Pleosporomycetidae</taxon>
        <taxon>Pleosporales</taxon>
        <taxon>Pleosporineae</taxon>
        <taxon>Leptosphaeriaceae</taxon>
        <taxon>Plenodomus</taxon>
        <taxon>Plenodomus lingam/Leptosphaeria maculans species complex</taxon>
    </lineage>
</organism>
<evidence type="ECO:0000313" key="3">
    <source>
        <dbReference type="Proteomes" id="UP000002668"/>
    </source>
</evidence>
<dbReference type="HOGENOM" id="CLU_2886254_0_0_1"/>
<feature type="region of interest" description="Disordered" evidence="1">
    <location>
        <begin position="1"/>
        <end position="63"/>
    </location>
</feature>
<feature type="compositionally biased region" description="Basic residues" evidence="1">
    <location>
        <begin position="23"/>
        <end position="39"/>
    </location>
</feature>
<feature type="compositionally biased region" description="Pro residues" evidence="1">
    <location>
        <begin position="7"/>
        <end position="21"/>
    </location>
</feature>
<reference evidence="3" key="1">
    <citation type="journal article" date="2011" name="Nat. Commun.">
        <title>Effector diversification within compartments of the Leptosphaeria maculans genome affected by Repeat-Induced Point mutations.</title>
        <authorList>
            <person name="Rouxel T."/>
            <person name="Grandaubert J."/>
            <person name="Hane J.K."/>
            <person name="Hoede C."/>
            <person name="van de Wouw A.P."/>
            <person name="Couloux A."/>
            <person name="Dominguez V."/>
            <person name="Anthouard V."/>
            <person name="Bally P."/>
            <person name="Bourras S."/>
            <person name="Cozijnsen A.J."/>
            <person name="Ciuffetti L.M."/>
            <person name="Degrave A."/>
            <person name="Dilmaghani A."/>
            <person name="Duret L."/>
            <person name="Fudal I."/>
            <person name="Goodwin S.B."/>
            <person name="Gout L."/>
            <person name="Glaser N."/>
            <person name="Linglin J."/>
            <person name="Kema G.H.J."/>
            <person name="Lapalu N."/>
            <person name="Lawrence C.B."/>
            <person name="May K."/>
            <person name="Meyer M."/>
            <person name="Ollivier B."/>
            <person name="Poulain J."/>
            <person name="Schoch C.L."/>
            <person name="Simon A."/>
            <person name="Spatafora J.W."/>
            <person name="Stachowiak A."/>
            <person name="Turgeon B.G."/>
            <person name="Tyler B.M."/>
            <person name="Vincent D."/>
            <person name="Weissenbach J."/>
            <person name="Amselem J."/>
            <person name="Quesneville H."/>
            <person name="Oliver R.P."/>
            <person name="Wincker P."/>
            <person name="Balesdent M.-H."/>
            <person name="Howlett B.J."/>
        </authorList>
    </citation>
    <scope>NUCLEOTIDE SEQUENCE [LARGE SCALE GENOMIC DNA]</scope>
    <source>
        <strain evidence="3">JN3 / isolate v23.1.3 / race Av1-4-5-6-7-8</strain>
    </source>
</reference>
<dbReference type="AlphaFoldDB" id="E5ADH4"/>
<protein>
    <submittedName>
        <fullName evidence="2">Predicted protein</fullName>
    </submittedName>
</protein>
<keyword evidence="3" id="KW-1185">Reference proteome</keyword>
<dbReference type="InParanoid" id="E5ADH4"/>
<sequence length="63" mass="7122">MESHKPLFPPHPKSPTPPNPNLHPHRKPPCLPRTAHRARSTTTTAPRPLHIPHQRLPSPRSDV</sequence>
<evidence type="ECO:0000313" key="2">
    <source>
        <dbReference type="EMBL" id="CBY01263.1"/>
    </source>
</evidence>